<keyword evidence="3" id="KW-1185">Reference proteome</keyword>
<evidence type="ECO:0000313" key="3">
    <source>
        <dbReference type="Proteomes" id="UP001152795"/>
    </source>
</evidence>
<gene>
    <name evidence="2" type="ORF">PACLA_8A022229</name>
</gene>
<sequence>MDTQTAMPASADLVSIGLPWRRESSQESECSICKLENGHCSTNAEPCNIPLHKVTRHNATGQEESVFSRRLHEETGQNAADQEERVFTGRLTLTMEYNASNQFLVLKQVTAEDLFPWDYSSMSKTFVTIESQVGITHDKQNSEVQIGVHRVSYEHNFEFNVCDTDLDQTQFVLTVLQHEESGDENLIGECMVAMETVKITSAPGQSLEVSEKLFKQLI</sequence>
<dbReference type="Proteomes" id="UP001152795">
    <property type="component" value="Unassembled WGS sequence"/>
</dbReference>
<dbReference type="SUPFAM" id="SSF49562">
    <property type="entry name" value="C2 domain (Calcium/lipid-binding domain, CaLB)"/>
    <property type="match status" value="1"/>
</dbReference>
<feature type="domain" description="C2" evidence="1">
    <location>
        <begin position="104"/>
        <end position="201"/>
    </location>
</feature>
<evidence type="ECO:0000313" key="2">
    <source>
        <dbReference type="EMBL" id="CAB3984556.1"/>
    </source>
</evidence>
<dbReference type="Gene3D" id="2.60.40.150">
    <property type="entry name" value="C2 domain"/>
    <property type="match status" value="1"/>
</dbReference>
<dbReference type="Pfam" id="PF00168">
    <property type="entry name" value="C2"/>
    <property type="match status" value="1"/>
</dbReference>
<dbReference type="EMBL" id="CACRXK020000753">
    <property type="protein sequence ID" value="CAB3984556.1"/>
    <property type="molecule type" value="Genomic_DNA"/>
</dbReference>
<accession>A0A7D9DFK2</accession>
<comment type="caution">
    <text evidence="2">The sequence shown here is derived from an EMBL/GenBank/DDBJ whole genome shotgun (WGS) entry which is preliminary data.</text>
</comment>
<dbReference type="InterPro" id="IPR035892">
    <property type="entry name" value="C2_domain_sf"/>
</dbReference>
<dbReference type="AlphaFoldDB" id="A0A7D9DFK2"/>
<reference evidence="2" key="1">
    <citation type="submission" date="2020-04" db="EMBL/GenBank/DDBJ databases">
        <authorList>
            <person name="Alioto T."/>
            <person name="Alioto T."/>
            <person name="Gomez Garrido J."/>
        </authorList>
    </citation>
    <scope>NUCLEOTIDE SEQUENCE</scope>
    <source>
        <strain evidence="2">A484AB</strain>
    </source>
</reference>
<organism evidence="2 3">
    <name type="scientific">Paramuricea clavata</name>
    <name type="common">Red gorgonian</name>
    <name type="synonym">Violescent sea-whip</name>
    <dbReference type="NCBI Taxonomy" id="317549"/>
    <lineage>
        <taxon>Eukaryota</taxon>
        <taxon>Metazoa</taxon>
        <taxon>Cnidaria</taxon>
        <taxon>Anthozoa</taxon>
        <taxon>Octocorallia</taxon>
        <taxon>Malacalcyonacea</taxon>
        <taxon>Plexauridae</taxon>
        <taxon>Paramuricea</taxon>
    </lineage>
</organism>
<proteinExistence type="predicted"/>
<evidence type="ECO:0000259" key="1">
    <source>
        <dbReference type="Pfam" id="PF00168"/>
    </source>
</evidence>
<protein>
    <submittedName>
        <fullName evidence="2">Synaptotagmin 5 isoform X1</fullName>
    </submittedName>
</protein>
<dbReference type="InterPro" id="IPR000008">
    <property type="entry name" value="C2_dom"/>
</dbReference>
<name>A0A7D9DFK2_PARCT</name>